<dbReference type="GeneID" id="18505952"/>
<proteinExistence type="predicted"/>
<protein>
    <submittedName>
        <fullName evidence="1">Uncharacterized protein</fullName>
    </submittedName>
</protein>
<accession>W8EK38</accession>
<gene>
    <name evidence="1" type="ORF">Jolie1_088</name>
</gene>
<organism evidence="1 2">
    <name type="scientific">Mycobacterium phage Julie1</name>
    <dbReference type="NCBI Taxonomy" id="1463812"/>
    <lineage>
        <taxon>Viruses</taxon>
        <taxon>Duplodnaviria</taxon>
        <taxon>Heunggongvirae</taxon>
        <taxon>Uroviricota</taxon>
        <taxon>Caudoviricetes</taxon>
        <taxon>Bclasvirinae</taxon>
        <taxon>Julieunavirus</taxon>
        <taxon>Julieunavirus julie1</taxon>
    </lineage>
</organism>
<dbReference type="KEGG" id="vg:18505952"/>
<dbReference type="Proteomes" id="UP000203096">
    <property type="component" value="Segment"/>
</dbReference>
<keyword evidence="2" id="KW-1185">Reference proteome</keyword>
<sequence>MSPREEVGLPKYPDVEVELLGQDGNGFGIVAKVQRALRQAGVPAAEVTAYVNEATDGDYDNLLAVTGQWITIR</sequence>
<dbReference type="RefSeq" id="YP_009009288.1">
    <property type="nucleotide sequence ID" value="NC_023600.1"/>
</dbReference>
<reference evidence="1 2" key="1">
    <citation type="journal article" date="2014" name="Genome Announc.">
        <title>Complete genome sequences of nine mycobacteriophages.</title>
        <authorList>
            <person name="Franceschelli J.J."/>
            <person name="Suarez C.A."/>
            <person name="Teran L."/>
            <person name="Raya R.R."/>
            <person name="Morbidoni H.R."/>
        </authorList>
    </citation>
    <scope>NUCLEOTIDE SEQUENCE [LARGE SCALE GENOMIC DNA]</scope>
</reference>
<evidence type="ECO:0000313" key="1">
    <source>
        <dbReference type="EMBL" id="AHJ88588.1"/>
    </source>
</evidence>
<evidence type="ECO:0000313" key="2">
    <source>
        <dbReference type="Proteomes" id="UP000203096"/>
    </source>
</evidence>
<name>W8EK38_9CAUD</name>
<dbReference type="EMBL" id="KJ433976">
    <property type="protein sequence ID" value="AHJ88588.1"/>
    <property type="molecule type" value="Genomic_DNA"/>
</dbReference>